<dbReference type="EMBL" id="QUSF01000019">
    <property type="protein sequence ID" value="RLW02180.1"/>
    <property type="molecule type" value="Genomic_DNA"/>
</dbReference>
<evidence type="ECO:0000313" key="1">
    <source>
        <dbReference type="EMBL" id="RLW02180.1"/>
    </source>
</evidence>
<dbReference type="PANTHER" id="PTHR36679">
    <property type="entry name" value="NEUROPEPTIDE S"/>
    <property type="match status" value="1"/>
</dbReference>
<comment type="caution">
    <text evidence="1">The sequence shown here is derived from an EMBL/GenBank/DDBJ whole genome shotgun (WGS) entry which is preliminary data.</text>
</comment>
<evidence type="ECO:0008006" key="3">
    <source>
        <dbReference type="Google" id="ProtNLM"/>
    </source>
</evidence>
<sequence>MATANVCLTFDEITASSPESSVPPLGGSGGSLCRLNLVFILWVSVTLVCSGYPVGPSMSSNPFYWTCQLYGKWDSCLVLLSRCLSKVGRGEELPRGQPLLQSLLHKRSFRNGVGAGIKKTSFRRAKP</sequence>
<dbReference type="AlphaFoldDB" id="A0A3L8SII9"/>
<dbReference type="Proteomes" id="UP000276834">
    <property type="component" value="Unassembled WGS sequence"/>
</dbReference>
<keyword evidence="2" id="KW-1185">Reference proteome</keyword>
<dbReference type="GO" id="GO:0007218">
    <property type="term" value="P:neuropeptide signaling pathway"/>
    <property type="evidence" value="ECO:0007669"/>
    <property type="project" value="InterPro"/>
</dbReference>
<dbReference type="GO" id="GO:0051968">
    <property type="term" value="P:positive regulation of synaptic transmission, glutamatergic"/>
    <property type="evidence" value="ECO:0007669"/>
    <property type="project" value="TreeGrafter"/>
</dbReference>
<dbReference type="OrthoDB" id="9877592at2759"/>
<dbReference type="GO" id="GO:0032230">
    <property type="term" value="P:positive regulation of synaptic transmission, GABAergic"/>
    <property type="evidence" value="ECO:0007669"/>
    <property type="project" value="TreeGrafter"/>
</dbReference>
<dbReference type="STRING" id="44316.ENSEGOP00005006130"/>
<evidence type="ECO:0000313" key="2">
    <source>
        <dbReference type="Proteomes" id="UP000276834"/>
    </source>
</evidence>
<protein>
    <recommendedName>
        <fullName evidence="3">Neuropeptide S</fullName>
    </recommendedName>
</protein>
<dbReference type="GO" id="GO:0005576">
    <property type="term" value="C:extracellular region"/>
    <property type="evidence" value="ECO:0007669"/>
    <property type="project" value="InterPro"/>
</dbReference>
<dbReference type="GO" id="GO:0045760">
    <property type="term" value="P:positive regulation of action potential"/>
    <property type="evidence" value="ECO:0007669"/>
    <property type="project" value="TreeGrafter"/>
</dbReference>
<proteinExistence type="predicted"/>
<reference evidence="1 2" key="1">
    <citation type="journal article" date="2018" name="Proc. R. Soc. B">
        <title>A non-coding region near Follistatin controls head colour polymorphism in the Gouldian finch.</title>
        <authorList>
            <person name="Toomey M.B."/>
            <person name="Marques C.I."/>
            <person name="Andrade P."/>
            <person name="Araujo P.M."/>
            <person name="Sabatino S."/>
            <person name="Gazda M.A."/>
            <person name="Afonso S."/>
            <person name="Lopes R.J."/>
            <person name="Corbo J.C."/>
            <person name="Carneiro M."/>
        </authorList>
    </citation>
    <scope>NUCLEOTIDE SEQUENCE [LARGE SCALE GENOMIC DNA]</scope>
    <source>
        <strain evidence="1">Red01</strain>
        <tissue evidence="1">Muscle</tissue>
    </source>
</reference>
<gene>
    <name evidence="1" type="ORF">DV515_00007480</name>
</gene>
<organism evidence="1 2">
    <name type="scientific">Chloebia gouldiae</name>
    <name type="common">Gouldian finch</name>
    <name type="synonym">Erythrura gouldiae</name>
    <dbReference type="NCBI Taxonomy" id="44316"/>
    <lineage>
        <taxon>Eukaryota</taxon>
        <taxon>Metazoa</taxon>
        <taxon>Chordata</taxon>
        <taxon>Craniata</taxon>
        <taxon>Vertebrata</taxon>
        <taxon>Euteleostomi</taxon>
        <taxon>Archelosauria</taxon>
        <taxon>Archosauria</taxon>
        <taxon>Dinosauria</taxon>
        <taxon>Saurischia</taxon>
        <taxon>Theropoda</taxon>
        <taxon>Coelurosauria</taxon>
        <taxon>Aves</taxon>
        <taxon>Neognathae</taxon>
        <taxon>Neoaves</taxon>
        <taxon>Telluraves</taxon>
        <taxon>Australaves</taxon>
        <taxon>Passeriformes</taxon>
        <taxon>Passeroidea</taxon>
        <taxon>Passeridae</taxon>
        <taxon>Chloebia</taxon>
    </lineage>
</organism>
<dbReference type="Pfam" id="PF14993">
    <property type="entry name" value="Neuropeptide_S"/>
    <property type="match status" value="1"/>
</dbReference>
<name>A0A3L8SII9_CHLGU</name>
<dbReference type="InterPro" id="IPR028138">
    <property type="entry name" value="Neuropeptide_S"/>
</dbReference>
<dbReference type="PANTHER" id="PTHR36679:SF1">
    <property type="entry name" value="NEUROPEPTIDE S"/>
    <property type="match status" value="1"/>
</dbReference>
<accession>A0A3L8SII9</accession>